<dbReference type="PANTHER" id="PTHR45789">
    <property type="entry name" value="FI18025P1"/>
    <property type="match status" value="1"/>
</dbReference>
<protein>
    <recommendedName>
        <fullName evidence="5">HMG box domain-containing protein</fullName>
    </recommendedName>
</protein>
<feature type="compositionally biased region" description="Polar residues" evidence="4">
    <location>
        <begin position="26"/>
        <end position="45"/>
    </location>
</feature>
<dbReference type="InterPro" id="IPR009071">
    <property type="entry name" value="HMG_box_dom"/>
</dbReference>
<keyword evidence="7" id="KW-1185">Reference proteome</keyword>
<keyword evidence="2 3" id="KW-0539">Nucleus</keyword>
<evidence type="ECO:0000313" key="6">
    <source>
        <dbReference type="EMBL" id="CAF9924021.1"/>
    </source>
</evidence>
<feature type="region of interest" description="Disordered" evidence="4">
    <location>
        <begin position="1"/>
        <end position="144"/>
    </location>
</feature>
<dbReference type="GO" id="GO:0000981">
    <property type="term" value="F:DNA-binding transcription factor activity, RNA polymerase II-specific"/>
    <property type="evidence" value="ECO:0007669"/>
    <property type="project" value="TreeGrafter"/>
</dbReference>
<dbReference type="OrthoDB" id="2307332at2759"/>
<dbReference type="CDD" id="cd01389">
    <property type="entry name" value="HMG-box_ROX1-like"/>
    <property type="match status" value="1"/>
</dbReference>
<dbReference type="InterPro" id="IPR051356">
    <property type="entry name" value="SOX/SOX-like_TF"/>
</dbReference>
<feature type="region of interest" description="Disordered" evidence="4">
    <location>
        <begin position="235"/>
        <end position="272"/>
    </location>
</feature>
<dbReference type="GO" id="GO:0000978">
    <property type="term" value="F:RNA polymerase II cis-regulatory region sequence-specific DNA binding"/>
    <property type="evidence" value="ECO:0007669"/>
    <property type="project" value="TreeGrafter"/>
</dbReference>
<dbReference type="PROSITE" id="PS50118">
    <property type="entry name" value="HMG_BOX_2"/>
    <property type="match status" value="1"/>
</dbReference>
<dbReference type="EMBL" id="CAJPDQ010000020">
    <property type="protein sequence ID" value="CAF9924021.1"/>
    <property type="molecule type" value="Genomic_DNA"/>
</dbReference>
<dbReference type="Gene3D" id="1.10.30.10">
    <property type="entry name" value="High mobility group box domain"/>
    <property type="match status" value="1"/>
</dbReference>
<evidence type="ECO:0000259" key="5">
    <source>
        <dbReference type="PROSITE" id="PS50118"/>
    </source>
</evidence>
<feature type="compositionally biased region" description="Acidic residues" evidence="4">
    <location>
        <begin position="257"/>
        <end position="268"/>
    </location>
</feature>
<dbReference type="Pfam" id="PF00505">
    <property type="entry name" value="HMG_box"/>
    <property type="match status" value="1"/>
</dbReference>
<keyword evidence="1 3" id="KW-0238">DNA-binding</keyword>
<reference evidence="6" key="1">
    <citation type="submission" date="2021-03" db="EMBL/GenBank/DDBJ databases">
        <authorList>
            <person name="Tagirdzhanova G."/>
        </authorList>
    </citation>
    <scope>NUCLEOTIDE SEQUENCE</scope>
</reference>
<organism evidence="6 7">
    <name type="scientific">Gomphillus americanus</name>
    <dbReference type="NCBI Taxonomy" id="1940652"/>
    <lineage>
        <taxon>Eukaryota</taxon>
        <taxon>Fungi</taxon>
        <taxon>Dikarya</taxon>
        <taxon>Ascomycota</taxon>
        <taxon>Pezizomycotina</taxon>
        <taxon>Lecanoromycetes</taxon>
        <taxon>OSLEUM clade</taxon>
        <taxon>Ostropomycetidae</taxon>
        <taxon>Ostropales</taxon>
        <taxon>Graphidaceae</taxon>
        <taxon>Gomphilloideae</taxon>
        <taxon>Gomphillus</taxon>
    </lineage>
</organism>
<dbReference type="PANTHER" id="PTHR45789:SF2">
    <property type="entry name" value="FI18025P1"/>
    <property type="match status" value="1"/>
</dbReference>
<name>A0A8H3FN38_9LECA</name>
<feature type="compositionally biased region" description="Polar residues" evidence="4">
    <location>
        <begin position="76"/>
        <end position="90"/>
    </location>
</feature>
<feature type="DNA-binding region" description="HMG box" evidence="3">
    <location>
        <begin position="172"/>
        <end position="240"/>
    </location>
</feature>
<dbReference type="Proteomes" id="UP000664169">
    <property type="component" value="Unassembled WGS sequence"/>
</dbReference>
<accession>A0A8H3FN38</accession>
<evidence type="ECO:0000256" key="2">
    <source>
        <dbReference type="ARBA" id="ARBA00023242"/>
    </source>
</evidence>
<dbReference type="SUPFAM" id="SSF47095">
    <property type="entry name" value="HMG-box"/>
    <property type="match status" value="1"/>
</dbReference>
<dbReference type="GO" id="GO:0005634">
    <property type="term" value="C:nucleus"/>
    <property type="evidence" value="ECO:0007669"/>
    <property type="project" value="UniProtKB-UniRule"/>
</dbReference>
<evidence type="ECO:0000313" key="7">
    <source>
        <dbReference type="Proteomes" id="UP000664169"/>
    </source>
</evidence>
<feature type="domain" description="HMG box" evidence="5">
    <location>
        <begin position="172"/>
        <end position="240"/>
    </location>
</feature>
<comment type="caution">
    <text evidence="6">The sequence shown here is derived from an EMBL/GenBank/DDBJ whole genome shotgun (WGS) entry which is preliminary data.</text>
</comment>
<evidence type="ECO:0000256" key="4">
    <source>
        <dbReference type="SAM" id="MobiDB-lite"/>
    </source>
</evidence>
<proteinExistence type="predicted"/>
<dbReference type="InterPro" id="IPR036910">
    <property type="entry name" value="HMG_box_dom_sf"/>
</dbReference>
<evidence type="ECO:0000256" key="3">
    <source>
        <dbReference type="PROSITE-ProRule" id="PRU00267"/>
    </source>
</evidence>
<gene>
    <name evidence="6" type="ORF">GOMPHAMPRED_003521</name>
</gene>
<evidence type="ECO:0000256" key="1">
    <source>
        <dbReference type="ARBA" id="ARBA00023125"/>
    </source>
</evidence>
<sequence length="449" mass="50873">MSLAGARVLRERKPSRPLPTNYPDLYQNQGYTASEQSSAYNSPAPSNWLPDDNSQPYDPNDYGYNTPQYVGDVSLRTYNRGTPPTPSRSDVSIADPRYAGPTHWTRSTSAPRNKPKRPKKVKGDRSKTMMPGDEPVPILSTDCDGPIQEIEGFVHRSVERRHQEVEVKNGYTPRPMNNFMLYRKAYQDKAKKVSSQTNHQVVSVIVAASWKSESKEIKDTFARFAQIEKEHHIQAFPDYQFRPNKSAKGKKRKPGDFDDDEASELEDPDWGRIPMTKRSRQIIPPTHSGNWTPESQHHYLHSMDPYQQQSYPVDYNSHALYFDQPGQYAYFSTMDHENMAWQYSDQLNEQFNTSVPSGMPGSGDTLLDSSNFDNSVFGQNVPSSQMLPPTSNDLGSGPFTQAQFENLDNMPNLPAWEEPRPSLNAKTLTSAFQGSMGSYGEEFFPNDTV</sequence>
<feature type="compositionally biased region" description="Polar residues" evidence="4">
    <location>
        <begin position="52"/>
        <end position="68"/>
    </location>
</feature>
<dbReference type="AlphaFoldDB" id="A0A8H3FN38"/>